<evidence type="ECO:0000256" key="1">
    <source>
        <dbReference type="SAM" id="MobiDB-lite"/>
    </source>
</evidence>
<keyword evidence="3" id="KW-1185">Reference proteome</keyword>
<dbReference type="Proteomes" id="UP001151760">
    <property type="component" value="Unassembled WGS sequence"/>
</dbReference>
<accession>A0ABQ4XMT0</accession>
<evidence type="ECO:0000313" key="3">
    <source>
        <dbReference type="Proteomes" id="UP001151760"/>
    </source>
</evidence>
<protein>
    <submittedName>
        <fullName evidence="2">Uncharacterized protein</fullName>
    </submittedName>
</protein>
<feature type="compositionally biased region" description="Basic and acidic residues" evidence="1">
    <location>
        <begin position="15"/>
        <end position="27"/>
    </location>
</feature>
<reference evidence="2" key="2">
    <citation type="submission" date="2022-01" db="EMBL/GenBank/DDBJ databases">
        <authorList>
            <person name="Yamashiro T."/>
            <person name="Shiraishi A."/>
            <person name="Satake H."/>
            <person name="Nakayama K."/>
        </authorList>
    </citation>
    <scope>NUCLEOTIDE SEQUENCE</scope>
</reference>
<proteinExistence type="predicted"/>
<sequence length="230" mass="25763">MAAEAPSTIPLSTPEKGHNGSDPKEPLVDVNISDPASEDRTPDRSLENTSKDPVMQFVVQNFEQINVMYSTFSSKRKEMNPASAYNNNDHPVIEPWRPGRPPYSIHGNYGRAQAIGAGMMSFLSHYSEWGSSVLERRFQKTQAEILGIRQKYEESLKDYLARFGKETLHMTDRSDAMMIGAFISGLCPGRPFKDLIARPPTSLGDLYIHVNGCIRADEANNANRLRDTKE</sequence>
<name>A0ABQ4XMT0_9ASTR</name>
<comment type="caution">
    <text evidence="2">The sequence shown here is derived from an EMBL/GenBank/DDBJ whole genome shotgun (WGS) entry which is preliminary data.</text>
</comment>
<feature type="compositionally biased region" description="Basic and acidic residues" evidence="1">
    <location>
        <begin position="37"/>
        <end position="50"/>
    </location>
</feature>
<feature type="region of interest" description="Disordered" evidence="1">
    <location>
        <begin position="1"/>
        <end position="52"/>
    </location>
</feature>
<reference evidence="2" key="1">
    <citation type="journal article" date="2022" name="Int. J. Mol. Sci.">
        <title>Draft Genome of Tanacetum Coccineum: Genomic Comparison of Closely Related Tanacetum-Family Plants.</title>
        <authorList>
            <person name="Yamashiro T."/>
            <person name="Shiraishi A."/>
            <person name="Nakayama K."/>
            <person name="Satake H."/>
        </authorList>
    </citation>
    <scope>NUCLEOTIDE SEQUENCE</scope>
</reference>
<organism evidence="2 3">
    <name type="scientific">Tanacetum coccineum</name>
    <dbReference type="NCBI Taxonomy" id="301880"/>
    <lineage>
        <taxon>Eukaryota</taxon>
        <taxon>Viridiplantae</taxon>
        <taxon>Streptophyta</taxon>
        <taxon>Embryophyta</taxon>
        <taxon>Tracheophyta</taxon>
        <taxon>Spermatophyta</taxon>
        <taxon>Magnoliopsida</taxon>
        <taxon>eudicotyledons</taxon>
        <taxon>Gunneridae</taxon>
        <taxon>Pentapetalae</taxon>
        <taxon>asterids</taxon>
        <taxon>campanulids</taxon>
        <taxon>Asterales</taxon>
        <taxon>Asteraceae</taxon>
        <taxon>Asteroideae</taxon>
        <taxon>Anthemideae</taxon>
        <taxon>Anthemidinae</taxon>
        <taxon>Tanacetum</taxon>
    </lineage>
</organism>
<evidence type="ECO:0000313" key="2">
    <source>
        <dbReference type="EMBL" id="GJS66228.1"/>
    </source>
</evidence>
<dbReference type="EMBL" id="BQNB010009633">
    <property type="protein sequence ID" value="GJS66228.1"/>
    <property type="molecule type" value="Genomic_DNA"/>
</dbReference>
<gene>
    <name evidence="2" type="ORF">Tco_0680792</name>
</gene>